<dbReference type="Gene3D" id="3.40.640.10">
    <property type="entry name" value="Type I PLP-dependent aspartate aminotransferase-like (Major domain)"/>
    <property type="match status" value="1"/>
</dbReference>
<dbReference type="SUPFAM" id="SSF53383">
    <property type="entry name" value="PLP-dependent transferases"/>
    <property type="match status" value="1"/>
</dbReference>
<dbReference type="GO" id="GO:0000271">
    <property type="term" value="P:polysaccharide biosynthetic process"/>
    <property type="evidence" value="ECO:0007669"/>
    <property type="project" value="TreeGrafter"/>
</dbReference>
<reference evidence="1" key="1">
    <citation type="submission" date="2020-05" db="EMBL/GenBank/DDBJ databases">
        <authorList>
            <person name="Chiriac C."/>
            <person name="Salcher M."/>
            <person name="Ghai R."/>
            <person name="Kavagutti S V."/>
        </authorList>
    </citation>
    <scope>NUCLEOTIDE SEQUENCE</scope>
</reference>
<dbReference type="CDD" id="cd00616">
    <property type="entry name" value="AHBA_syn"/>
    <property type="match status" value="1"/>
</dbReference>
<dbReference type="AlphaFoldDB" id="A0A6J6XEI5"/>
<dbReference type="GO" id="GO:0030170">
    <property type="term" value="F:pyridoxal phosphate binding"/>
    <property type="evidence" value="ECO:0007669"/>
    <property type="project" value="TreeGrafter"/>
</dbReference>
<proteinExistence type="predicted"/>
<dbReference type="InterPro" id="IPR015424">
    <property type="entry name" value="PyrdxlP-dep_Trfase"/>
</dbReference>
<dbReference type="PANTHER" id="PTHR30244">
    <property type="entry name" value="TRANSAMINASE"/>
    <property type="match status" value="1"/>
</dbReference>
<name>A0A6J6XEI5_9ZZZZ</name>
<organism evidence="1">
    <name type="scientific">freshwater metagenome</name>
    <dbReference type="NCBI Taxonomy" id="449393"/>
    <lineage>
        <taxon>unclassified sequences</taxon>
        <taxon>metagenomes</taxon>
        <taxon>ecological metagenomes</taxon>
    </lineage>
</organism>
<sequence>MPKSAKQGVATYMSANEIRFSAPDIGRAEVEAAERALLSGWITTGEECKSLEAELAEYLGVEHVIAMSSCTAALEIAAAHLGLPEGSRIGVPTWTFVSTAIAPFHRGLRPVPLDIESDTFNLSPTALAAALEDGGLDAVIGVHFSGTPLSKQIHQLCADAGVPLIEDAAHALGAQDERGMIGGKGTAGCCFSFYATKNLTSAEGGALATDDPELAAFAQSFRLHGLSRDAWARYTPGAKTEGYDILGDGLKANLPDVLAAIARAQLVRFSDLQARRRELALQYREQLGSIEGLQIVPKELPEGGADHLMVVLLPEGEDRSLVQKQLSAESIGSSVHFRPLHTFNWFADNGLTSGPGGTPVADTYADRALSLPFHTMLSSSDVERVCSVLSRALTT</sequence>
<dbReference type="InterPro" id="IPR000653">
    <property type="entry name" value="DegT/StrS_aminotransferase"/>
</dbReference>
<protein>
    <submittedName>
        <fullName evidence="1">Unannotated protein</fullName>
    </submittedName>
</protein>
<dbReference type="EMBL" id="CAFAAQ010000010">
    <property type="protein sequence ID" value="CAB4795621.1"/>
    <property type="molecule type" value="Genomic_DNA"/>
</dbReference>
<dbReference type="Pfam" id="PF01041">
    <property type="entry name" value="DegT_DnrJ_EryC1"/>
    <property type="match status" value="1"/>
</dbReference>
<accession>A0A6J6XEI5</accession>
<dbReference type="InterPro" id="IPR015422">
    <property type="entry name" value="PyrdxlP-dep_Trfase_small"/>
</dbReference>
<dbReference type="GO" id="GO:0008483">
    <property type="term" value="F:transaminase activity"/>
    <property type="evidence" value="ECO:0007669"/>
    <property type="project" value="TreeGrafter"/>
</dbReference>
<dbReference type="Gene3D" id="3.90.1150.10">
    <property type="entry name" value="Aspartate Aminotransferase, domain 1"/>
    <property type="match status" value="1"/>
</dbReference>
<dbReference type="InterPro" id="IPR015421">
    <property type="entry name" value="PyrdxlP-dep_Trfase_major"/>
</dbReference>
<gene>
    <name evidence="1" type="ORF">UFOPK3046_00222</name>
</gene>
<evidence type="ECO:0000313" key="1">
    <source>
        <dbReference type="EMBL" id="CAB4795621.1"/>
    </source>
</evidence>
<dbReference type="PANTHER" id="PTHR30244:SF34">
    <property type="entry name" value="DTDP-4-AMINO-4,6-DIDEOXYGALACTOSE TRANSAMINASE"/>
    <property type="match status" value="1"/>
</dbReference>
<dbReference type="PIRSF" id="PIRSF000390">
    <property type="entry name" value="PLP_StrS"/>
    <property type="match status" value="1"/>
</dbReference>